<dbReference type="GO" id="GO:0000166">
    <property type="term" value="F:nucleotide binding"/>
    <property type="evidence" value="ECO:0007669"/>
    <property type="project" value="UniProtKB-KW"/>
</dbReference>
<evidence type="ECO:0000256" key="12">
    <source>
        <dbReference type="ARBA" id="ARBA00022759"/>
    </source>
</evidence>
<dbReference type="Gene3D" id="3.40.1310.20">
    <property type="match status" value="1"/>
</dbReference>
<dbReference type="GO" id="GO:0042025">
    <property type="term" value="C:host cell nucleus"/>
    <property type="evidence" value="ECO:0007669"/>
    <property type="project" value="UniProtKB-SubCell"/>
</dbReference>
<keyword evidence="10" id="KW-0479">Metal-binding</keyword>
<dbReference type="Gene3D" id="3.40.50.300">
    <property type="entry name" value="P-loop containing nucleotide triphosphate hydrolases"/>
    <property type="match status" value="1"/>
</dbReference>
<organism evidence="21">
    <name type="scientific">Red panda feces-associated circular DNA virus 5</name>
    <dbReference type="NCBI Taxonomy" id="2863980"/>
    <lineage>
        <taxon>Viruses</taxon>
        <taxon>Monodnaviria</taxon>
        <taxon>Shotokuvirae</taxon>
        <taxon>Cressdnaviricota</taxon>
    </lineage>
</organism>
<dbReference type="InterPro" id="IPR049912">
    <property type="entry name" value="CRESS_DNA_REP"/>
</dbReference>
<keyword evidence="14" id="KW-0190">Covalent protein-DNA linkage</keyword>
<dbReference type="GO" id="GO:0046872">
    <property type="term" value="F:metal ion binding"/>
    <property type="evidence" value="ECO:0007669"/>
    <property type="project" value="UniProtKB-KW"/>
</dbReference>
<evidence type="ECO:0000256" key="10">
    <source>
        <dbReference type="ARBA" id="ARBA00022723"/>
    </source>
</evidence>
<keyword evidence="12" id="KW-0255">Endonuclease</keyword>
<dbReference type="SUPFAM" id="SSF52540">
    <property type="entry name" value="P-loop containing nucleoside triphosphate hydrolases"/>
    <property type="match status" value="1"/>
</dbReference>
<keyword evidence="8" id="KW-0235">DNA replication</keyword>
<dbReference type="Pfam" id="PF02407">
    <property type="entry name" value="Viral_Rep"/>
    <property type="match status" value="1"/>
</dbReference>
<comment type="subcellular location">
    <subcellularLocation>
        <location evidence="2">Host nucleus</location>
    </subcellularLocation>
</comment>
<keyword evidence="15" id="KW-0238">DNA-binding</keyword>
<dbReference type="GO" id="GO:0003677">
    <property type="term" value="F:DNA binding"/>
    <property type="evidence" value="ECO:0007669"/>
    <property type="project" value="UniProtKB-KW"/>
</dbReference>
<evidence type="ECO:0000256" key="15">
    <source>
        <dbReference type="ARBA" id="ARBA00023125"/>
    </source>
</evidence>
<evidence type="ECO:0000313" key="21">
    <source>
        <dbReference type="EMBL" id="UBJ25912.1"/>
    </source>
</evidence>
<evidence type="ECO:0000256" key="3">
    <source>
        <dbReference type="ARBA" id="ARBA00008545"/>
    </source>
</evidence>
<reference evidence="21" key="1">
    <citation type="submission" date="2021-07" db="EMBL/GenBank/DDBJ databases">
        <title>Communication and adaptive evolution of viruses within giant pandas and their associated organisms in a local ecological environment.</title>
        <authorList>
            <person name="Zhao M."/>
            <person name="Liu S."/>
            <person name="Zhang W."/>
        </authorList>
    </citation>
    <scope>NUCLEOTIDE SEQUENCE</scope>
    <source>
        <strain evidence="21">Rpf280cress10-12</strain>
    </source>
</reference>
<dbReference type="EMBL" id="MZ556187">
    <property type="protein sequence ID" value="UBJ25912.1"/>
    <property type="molecule type" value="Genomic_DNA"/>
</dbReference>
<accession>A0A8K1HIN8</accession>
<evidence type="ECO:0000256" key="2">
    <source>
        <dbReference type="ARBA" id="ARBA00004147"/>
    </source>
</evidence>
<evidence type="ECO:0000256" key="19">
    <source>
        <dbReference type="ARBA" id="ARBA00049360"/>
    </source>
</evidence>
<dbReference type="GO" id="GO:0016779">
    <property type="term" value="F:nucleotidyltransferase activity"/>
    <property type="evidence" value="ECO:0007669"/>
    <property type="project" value="UniProtKB-KW"/>
</dbReference>
<proteinExistence type="inferred from homology"/>
<protein>
    <recommendedName>
        <fullName evidence="4">Replication-associated protein</fullName>
    </recommendedName>
    <alternativeName>
        <fullName evidence="17">ATP-dependent helicase Rep</fullName>
    </alternativeName>
    <alternativeName>
        <fullName evidence="18">RepP</fullName>
    </alternativeName>
</protein>
<dbReference type="Pfam" id="PF00910">
    <property type="entry name" value="RNA_helicase"/>
    <property type="match status" value="1"/>
</dbReference>
<dbReference type="InterPro" id="IPR027417">
    <property type="entry name" value="P-loop_NTPase"/>
</dbReference>
<feature type="domain" description="CRESS-DNA virus Rep endonuclease" evidence="20">
    <location>
        <begin position="1"/>
        <end position="95"/>
    </location>
</feature>
<evidence type="ECO:0000256" key="13">
    <source>
        <dbReference type="ARBA" id="ARBA00022801"/>
    </source>
</evidence>
<evidence type="ECO:0000256" key="1">
    <source>
        <dbReference type="ARBA" id="ARBA00001936"/>
    </source>
</evidence>
<evidence type="ECO:0000256" key="6">
    <source>
        <dbReference type="ARBA" id="ARBA00022679"/>
    </source>
</evidence>
<evidence type="ECO:0000256" key="7">
    <source>
        <dbReference type="ARBA" id="ARBA00022695"/>
    </source>
</evidence>
<evidence type="ECO:0000256" key="11">
    <source>
        <dbReference type="ARBA" id="ARBA00022741"/>
    </source>
</evidence>
<keyword evidence="11" id="KW-0547">Nucleotide-binding</keyword>
<dbReference type="GO" id="GO:0006260">
    <property type="term" value="P:DNA replication"/>
    <property type="evidence" value="ECO:0007669"/>
    <property type="project" value="UniProtKB-KW"/>
</dbReference>
<keyword evidence="16" id="KW-0511">Multifunctional enzyme</keyword>
<evidence type="ECO:0000256" key="16">
    <source>
        <dbReference type="ARBA" id="ARBA00023268"/>
    </source>
</evidence>
<comment type="catalytic activity">
    <reaction evidence="19">
        <text>ATP + H2O = ADP + phosphate + H(+)</text>
        <dbReference type="Rhea" id="RHEA:13065"/>
        <dbReference type="ChEBI" id="CHEBI:15377"/>
        <dbReference type="ChEBI" id="CHEBI:15378"/>
        <dbReference type="ChEBI" id="CHEBI:30616"/>
        <dbReference type="ChEBI" id="CHEBI:43474"/>
        <dbReference type="ChEBI" id="CHEBI:456216"/>
    </reaction>
</comment>
<dbReference type="GO" id="GO:0003723">
    <property type="term" value="F:RNA binding"/>
    <property type="evidence" value="ECO:0007669"/>
    <property type="project" value="InterPro"/>
</dbReference>
<evidence type="ECO:0000256" key="17">
    <source>
        <dbReference type="ARBA" id="ARBA00030754"/>
    </source>
</evidence>
<dbReference type="PROSITE" id="PS52020">
    <property type="entry name" value="CRESS_DNA_REP"/>
    <property type="match status" value="1"/>
</dbReference>
<evidence type="ECO:0000256" key="4">
    <source>
        <dbReference type="ARBA" id="ARBA00014531"/>
    </source>
</evidence>
<name>A0A8K1HIN8_9VIRU</name>
<evidence type="ECO:0000256" key="18">
    <source>
        <dbReference type="ARBA" id="ARBA00032243"/>
    </source>
</evidence>
<keyword evidence="6" id="KW-0808">Transferase</keyword>
<sequence>MTSRNWCFTINNPTTSDILVSEQQVKFLICTLECGESGTIHYQGYLELKTNRNLNQVKALFRDTGTHLERRMGTRTEAITYCLKTIRTVMNSSTSSLNSLDLTEYCASLIGNQTESSLKGLIVIGFDGSCQDFLSTLQSKRKVQERLATVKEKLLSGSNDLDIANEDFELWVKYHKAFSHYRLLNAKPRSTKTKVFVVQGPTGTGKSHWARQQDPHAYWKPRNNWWDGYVGQSTVVIDEFYGWLPFDLLLRLCDEYPLQVECKGGSINFNAKRLIITTNNVPVNWYSNVYFQAFIRRVNTWIVIPEMGNINTYSDFNSVMWAIL</sequence>
<evidence type="ECO:0000256" key="5">
    <source>
        <dbReference type="ARBA" id="ARBA00022562"/>
    </source>
</evidence>
<comment type="similarity">
    <text evidence="3">Belongs to the nanoviruses/circoviruses replication-associated protein family.</text>
</comment>
<dbReference type="InterPro" id="IPR000605">
    <property type="entry name" value="Helicase_SF3_ssDNA/RNA_vir"/>
</dbReference>
<evidence type="ECO:0000256" key="9">
    <source>
        <dbReference type="ARBA" id="ARBA00022722"/>
    </source>
</evidence>
<evidence type="ECO:0000256" key="14">
    <source>
        <dbReference type="ARBA" id="ARBA00023124"/>
    </source>
</evidence>
<keyword evidence="13" id="KW-0378">Hydrolase</keyword>
<evidence type="ECO:0000256" key="8">
    <source>
        <dbReference type="ARBA" id="ARBA00022705"/>
    </source>
</evidence>
<dbReference type="GO" id="GO:0003724">
    <property type="term" value="F:RNA helicase activity"/>
    <property type="evidence" value="ECO:0007669"/>
    <property type="project" value="InterPro"/>
</dbReference>
<dbReference type="GO" id="GO:0004519">
    <property type="term" value="F:endonuclease activity"/>
    <property type="evidence" value="ECO:0007669"/>
    <property type="project" value="UniProtKB-KW"/>
</dbReference>
<dbReference type="GO" id="GO:0016787">
    <property type="term" value="F:hydrolase activity"/>
    <property type="evidence" value="ECO:0007669"/>
    <property type="project" value="UniProtKB-KW"/>
</dbReference>
<keyword evidence="5" id="KW-1048">Host nucleus</keyword>
<comment type="cofactor">
    <cofactor evidence="1">
        <name>Mn(2+)</name>
        <dbReference type="ChEBI" id="CHEBI:29035"/>
    </cofactor>
</comment>
<keyword evidence="7" id="KW-0548">Nucleotidyltransferase</keyword>
<keyword evidence="9" id="KW-0540">Nuclease</keyword>
<evidence type="ECO:0000259" key="20">
    <source>
        <dbReference type="PROSITE" id="PS52020"/>
    </source>
</evidence>